<dbReference type="GO" id="GO:0031122">
    <property type="term" value="P:cytoplasmic microtubule organization"/>
    <property type="evidence" value="ECO:0007669"/>
    <property type="project" value="TreeGrafter"/>
</dbReference>
<name>A0A6H0Y776_9PEZI</name>
<evidence type="ECO:0000256" key="4">
    <source>
        <dbReference type="SAM" id="Coils"/>
    </source>
</evidence>
<dbReference type="InterPro" id="IPR043936">
    <property type="entry name" value="HOOK_N"/>
</dbReference>
<dbReference type="PANTHER" id="PTHR18947">
    <property type="entry name" value="HOOK PROTEINS"/>
    <property type="match status" value="1"/>
</dbReference>
<dbReference type="Gene3D" id="1.10.418.10">
    <property type="entry name" value="Calponin-like domain"/>
    <property type="match status" value="1"/>
</dbReference>
<evidence type="ECO:0000259" key="6">
    <source>
        <dbReference type="Pfam" id="PF19047"/>
    </source>
</evidence>
<feature type="region of interest" description="Disordered" evidence="5">
    <location>
        <begin position="496"/>
        <end position="521"/>
    </location>
</feature>
<accession>A0A6H0Y776</accession>
<sequence>MDINDAGVLGESLLEWVASFDTQGTPSWRDLSDGRKLWNILREVDDEYFSDALPEPDVTPADDWTRRWQNLKHLQKQVSTYYRDVCDGMEQATLLPDLQAIAADYSSAELEKLIMAIIRTAMASPQSNQRMAQKLMSLGRERAMIIAGELRAMDEAEEYEQETATNFEEDDRAVGHDGSFEANGDSSPTKVGLFRDPLLEREEELLQSQAVIDKLQANYAVAQQQLSDLRLDKEKLQEAFDAFRDDMNGKGKKVIGDDGLRKLQQQADYDRSYIEDLETQLQSSRSAVEQYERQISRHKQDAVLAQQLRDDLQLLRSENEELNQKTKANDNLKKKIQALQEQERVATTMREELKRANERLQDMGRLKSMQAALEKEIIEKQGLIRNQEYQINELTTIRKHAEHDARVLAQKLEAAKERHERDHETLEELRRKTGESLPDHEVKSPDVELDAQLKATEQVPIVSAAPQDDEIKNLNEKLALLEQQLQAADVRLKQASQRNAEYEDRERKETAEKEKASHHIEDLEERTVELRKQLDLMSKQPKDGLTPDMTLLQRENKLMASAWYSLSNRLQSGSSGRRRQEPKSWIGKQRALVGPYNALVSLSVS</sequence>
<comment type="subcellular location">
    <subcellularLocation>
        <location evidence="1">Cytoplasm</location>
    </subcellularLocation>
</comment>
<dbReference type="Proteomes" id="UP000503462">
    <property type="component" value="Chromosome 5"/>
</dbReference>
<dbReference type="PANTHER" id="PTHR18947:SF28">
    <property type="entry name" value="GIRDIN, ISOFORM A"/>
    <property type="match status" value="1"/>
</dbReference>
<feature type="region of interest" description="Disordered" evidence="5">
    <location>
        <begin position="414"/>
        <end position="444"/>
    </location>
</feature>
<reference evidence="7 8" key="1">
    <citation type="journal article" date="2016" name="Sci. Rep.">
        <title>Peltaster fructicola genome reveals evolution from an invasive phytopathogen to an ectophytic parasite.</title>
        <authorList>
            <person name="Xu C."/>
            <person name="Chen H."/>
            <person name="Gleason M.L."/>
            <person name="Xu J.R."/>
            <person name="Liu H."/>
            <person name="Zhang R."/>
            <person name="Sun G."/>
        </authorList>
    </citation>
    <scope>NUCLEOTIDE SEQUENCE [LARGE SCALE GENOMIC DNA]</scope>
    <source>
        <strain evidence="7 8">LNHT1506</strain>
    </source>
</reference>
<organism evidence="7 8">
    <name type="scientific">Peltaster fructicola</name>
    <dbReference type="NCBI Taxonomy" id="286661"/>
    <lineage>
        <taxon>Eukaryota</taxon>
        <taxon>Fungi</taxon>
        <taxon>Dikarya</taxon>
        <taxon>Ascomycota</taxon>
        <taxon>Pezizomycotina</taxon>
        <taxon>Dothideomycetes</taxon>
        <taxon>Dothideomycetes incertae sedis</taxon>
        <taxon>Peltaster</taxon>
    </lineage>
</organism>
<feature type="coiled-coil region" evidence="4">
    <location>
        <begin position="198"/>
        <end position="246"/>
    </location>
</feature>
<dbReference type="GO" id="GO:0005815">
    <property type="term" value="C:microtubule organizing center"/>
    <property type="evidence" value="ECO:0007669"/>
    <property type="project" value="TreeGrafter"/>
</dbReference>
<feature type="compositionally biased region" description="Basic and acidic residues" evidence="5">
    <location>
        <begin position="500"/>
        <end position="521"/>
    </location>
</feature>
<dbReference type="SUPFAM" id="SSF116907">
    <property type="entry name" value="Hook domain"/>
    <property type="match status" value="1"/>
</dbReference>
<gene>
    <name evidence="7" type="ORF">AMS68_007977</name>
</gene>
<evidence type="ECO:0000256" key="3">
    <source>
        <dbReference type="ARBA" id="ARBA00023054"/>
    </source>
</evidence>
<feature type="coiled-coil region" evidence="4">
    <location>
        <begin position="274"/>
        <end position="366"/>
    </location>
</feature>
<dbReference type="EMBL" id="CP051143">
    <property type="protein sequence ID" value="QIX02460.1"/>
    <property type="molecule type" value="Genomic_DNA"/>
</dbReference>
<evidence type="ECO:0000256" key="5">
    <source>
        <dbReference type="SAM" id="MobiDB-lite"/>
    </source>
</evidence>
<dbReference type="CDD" id="cd22211">
    <property type="entry name" value="HkD_SF"/>
    <property type="match status" value="1"/>
</dbReference>
<evidence type="ECO:0000256" key="2">
    <source>
        <dbReference type="ARBA" id="ARBA00022490"/>
    </source>
</evidence>
<dbReference type="GO" id="GO:0005737">
    <property type="term" value="C:cytoplasm"/>
    <property type="evidence" value="ECO:0007669"/>
    <property type="project" value="UniProtKB-SubCell"/>
</dbReference>
<dbReference type="InterPro" id="IPR036872">
    <property type="entry name" value="CH_dom_sf"/>
</dbReference>
<evidence type="ECO:0000313" key="7">
    <source>
        <dbReference type="EMBL" id="QIX02460.1"/>
    </source>
</evidence>
<keyword evidence="2" id="KW-0963">Cytoplasm</keyword>
<evidence type="ECO:0000256" key="1">
    <source>
        <dbReference type="ARBA" id="ARBA00004496"/>
    </source>
</evidence>
<proteinExistence type="predicted"/>
<dbReference type="GO" id="GO:0030705">
    <property type="term" value="P:cytoskeleton-dependent intracellular transport"/>
    <property type="evidence" value="ECO:0007669"/>
    <property type="project" value="InterPro"/>
</dbReference>
<protein>
    <recommendedName>
        <fullName evidence="6">HOOK N-terminal domain-containing protein</fullName>
    </recommendedName>
</protein>
<dbReference type="GO" id="GO:0008017">
    <property type="term" value="F:microtubule binding"/>
    <property type="evidence" value="ECO:0007669"/>
    <property type="project" value="TreeGrafter"/>
</dbReference>
<feature type="domain" description="HOOK N-terminal" evidence="6">
    <location>
        <begin position="11"/>
        <end position="141"/>
    </location>
</feature>
<dbReference type="OrthoDB" id="2129491at2759"/>
<dbReference type="AlphaFoldDB" id="A0A6H0Y776"/>
<dbReference type="Pfam" id="PF19047">
    <property type="entry name" value="HOOK_N"/>
    <property type="match status" value="1"/>
</dbReference>
<keyword evidence="3 4" id="KW-0175">Coiled coil</keyword>
<keyword evidence="8" id="KW-1185">Reference proteome</keyword>
<dbReference type="GO" id="GO:0051959">
    <property type="term" value="F:dynein light intermediate chain binding"/>
    <property type="evidence" value="ECO:0007669"/>
    <property type="project" value="TreeGrafter"/>
</dbReference>
<evidence type="ECO:0000313" key="8">
    <source>
        <dbReference type="Proteomes" id="UP000503462"/>
    </source>
</evidence>